<keyword evidence="1" id="KW-1185">Reference proteome</keyword>
<reference evidence="1" key="1">
    <citation type="journal article" date="2016" name="Nat. Genet.">
        <title>The genome sequences of Arachis duranensis and Arachis ipaensis, the diploid ancestors of cultivated peanut.</title>
        <authorList>
            <person name="Bertioli D.J."/>
            <person name="Cannon S.B."/>
            <person name="Froenicke L."/>
            <person name="Huang G."/>
            <person name="Farmer A.D."/>
            <person name="Cannon E.K."/>
            <person name="Liu X."/>
            <person name="Gao D."/>
            <person name="Clevenger J."/>
            <person name="Dash S."/>
            <person name="Ren L."/>
            <person name="Moretzsohn M.C."/>
            <person name="Shirasawa K."/>
            <person name="Huang W."/>
            <person name="Vidigal B."/>
            <person name="Abernathy B."/>
            <person name="Chu Y."/>
            <person name="Niederhuth C.E."/>
            <person name="Umale P."/>
            <person name="Araujo A.C."/>
            <person name="Kozik A."/>
            <person name="Kim K.D."/>
            <person name="Burow M.D."/>
            <person name="Varshney R.K."/>
            <person name="Wang X."/>
            <person name="Zhang X."/>
            <person name="Barkley N."/>
            <person name="Guimaraes P.M."/>
            <person name="Isobe S."/>
            <person name="Guo B."/>
            <person name="Liao B."/>
            <person name="Stalker H.T."/>
            <person name="Schmitz R.J."/>
            <person name="Scheffler B.E."/>
            <person name="Leal-Bertioli S.C."/>
            <person name="Xun X."/>
            <person name="Jackson S.A."/>
            <person name="Michelmore R."/>
            <person name="Ozias-Akins P."/>
        </authorList>
    </citation>
    <scope>NUCLEOTIDE SEQUENCE [LARGE SCALE GENOMIC DNA]</scope>
    <source>
        <strain evidence="1">cv. V14167</strain>
    </source>
</reference>
<proteinExistence type="predicted"/>
<accession>A0A9C6TCR3</accession>
<dbReference type="Proteomes" id="UP000515211">
    <property type="component" value="Chromosome 10"/>
</dbReference>
<name>A0A9C6TCR3_ARADU</name>
<organism evidence="1 2">
    <name type="scientific">Arachis duranensis</name>
    <name type="common">Wild peanut</name>
    <dbReference type="NCBI Taxonomy" id="130453"/>
    <lineage>
        <taxon>Eukaryota</taxon>
        <taxon>Viridiplantae</taxon>
        <taxon>Streptophyta</taxon>
        <taxon>Embryophyta</taxon>
        <taxon>Tracheophyta</taxon>
        <taxon>Spermatophyta</taxon>
        <taxon>Magnoliopsida</taxon>
        <taxon>eudicotyledons</taxon>
        <taxon>Gunneridae</taxon>
        <taxon>Pentapetalae</taxon>
        <taxon>rosids</taxon>
        <taxon>fabids</taxon>
        <taxon>Fabales</taxon>
        <taxon>Fabaceae</taxon>
        <taxon>Papilionoideae</taxon>
        <taxon>50 kb inversion clade</taxon>
        <taxon>dalbergioids sensu lato</taxon>
        <taxon>Dalbergieae</taxon>
        <taxon>Pterocarpus clade</taxon>
        <taxon>Arachis</taxon>
    </lineage>
</organism>
<dbReference type="AlphaFoldDB" id="A0A9C6TCR3"/>
<evidence type="ECO:0000313" key="2">
    <source>
        <dbReference type="RefSeq" id="XP_052111772.1"/>
    </source>
</evidence>
<evidence type="ECO:0000313" key="1">
    <source>
        <dbReference type="Proteomes" id="UP000515211"/>
    </source>
</evidence>
<protein>
    <submittedName>
        <fullName evidence="2">Uncharacterized protein LOC127743144 isoform X1</fullName>
    </submittedName>
</protein>
<sequence length="107" mass="11715">MPSCPSLSLRVPVAAVVLVAKPVPSLSSLQTIASRVVAAPSESVVREREHLRVREITWKGSRCWRRNQPRRRALPSGNATAAAEIHCRFTLNVACRFNVAVVVATMV</sequence>
<dbReference type="RefSeq" id="XP_052111772.1">
    <property type="nucleotide sequence ID" value="XM_052255812.1"/>
</dbReference>
<gene>
    <name evidence="2" type="primary">LOC127743144</name>
</gene>
<reference evidence="2" key="2">
    <citation type="submission" date="2025-08" db="UniProtKB">
        <authorList>
            <consortium name="RefSeq"/>
        </authorList>
    </citation>
    <scope>IDENTIFICATION</scope>
    <source>
        <tissue evidence="2">Whole plant</tissue>
    </source>
</reference>
<dbReference type="KEGG" id="adu:127743144"/>
<dbReference type="GeneID" id="127743144"/>